<dbReference type="FunCoup" id="A0A5E4ENI5">
    <property type="interactions" value="2512"/>
</dbReference>
<evidence type="ECO:0000256" key="3">
    <source>
        <dbReference type="ARBA" id="ARBA00017307"/>
    </source>
</evidence>
<dbReference type="Pfam" id="PF07524">
    <property type="entry name" value="Bromo_TP"/>
    <property type="match status" value="1"/>
</dbReference>
<feature type="region of interest" description="Disordered" evidence="7">
    <location>
        <begin position="244"/>
        <end position="265"/>
    </location>
</feature>
<accession>A0A5E4ENI5</accession>
<comment type="subcellular location">
    <subcellularLocation>
        <location evidence="1">Nucleus</location>
    </subcellularLocation>
</comment>
<reference evidence="10" key="1">
    <citation type="journal article" date="2020" name="Plant J.">
        <title>Transposons played a major role in the diversification between the closely related almond and peach genomes: results from the almond genome sequence.</title>
        <authorList>
            <person name="Alioto T."/>
            <person name="Alexiou K.G."/>
            <person name="Bardil A."/>
            <person name="Barteri F."/>
            <person name="Castanera R."/>
            <person name="Cruz F."/>
            <person name="Dhingra A."/>
            <person name="Duval H."/>
            <person name="Fernandez I Marti A."/>
            <person name="Frias L."/>
            <person name="Galan B."/>
            <person name="Garcia J.L."/>
            <person name="Howad W."/>
            <person name="Gomez-Garrido J."/>
            <person name="Gut M."/>
            <person name="Julca I."/>
            <person name="Morata J."/>
            <person name="Puigdomenech P."/>
            <person name="Ribeca P."/>
            <person name="Rubio Cabetas M.J."/>
            <person name="Vlasova A."/>
            <person name="Wirthensohn M."/>
            <person name="Garcia-Mas J."/>
            <person name="Gabaldon T."/>
            <person name="Casacuberta J.M."/>
            <person name="Arus P."/>
        </authorList>
    </citation>
    <scope>NUCLEOTIDE SEQUENCE [LARGE SCALE GENOMIC DNA]</scope>
    <source>
        <strain evidence="10">cv. Texas</strain>
    </source>
</reference>
<dbReference type="InterPro" id="IPR009072">
    <property type="entry name" value="Histone-fold"/>
</dbReference>
<feature type="region of interest" description="Disordered" evidence="7">
    <location>
        <begin position="1"/>
        <end position="26"/>
    </location>
</feature>
<dbReference type="GO" id="GO:0046982">
    <property type="term" value="F:protein heterodimerization activity"/>
    <property type="evidence" value="ECO:0007669"/>
    <property type="project" value="InterPro"/>
</dbReference>
<keyword evidence="5" id="KW-0804">Transcription</keyword>
<feature type="domain" description="Bromodomain associated" evidence="8">
    <location>
        <begin position="29"/>
        <end position="105"/>
    </location>
</feature>
<dbReference type="AlphaFoldDB" id="A0A5E4ENI5"/>
<dbReference type="OMA" id="QFLEECG"/>
<comment type="similarity">
    <text evidence="2">Belongs to the TAF8 family.</text>
</comment>
<dbReference type="EMBL" id="CABIKO010000024">
    <property type="protein sequence ID" value="VVA17305.1"/>
    <property type="molecule type" value="Genomic_DNA"/>
</dbReference>
<dbReference type="GO" id="GO:0005669">
    <property type="term" value="C:transcription factor TFIID complex"/>
    <property type="evidence" value="ECO:0007669"/>
    <property type="project" value="InterPro"/>
</dbReference>
<evidence type="ECO:0000256" key="1">
    <source>
        <dbReference type="ARBA" id="ARBA00004123"/>
    </source>
</evidence>
<keyword evidence="4" id="KW-0805">Transcription regulation</keyword>
<evidence type="ECO:0000256" key="5">
    <source>
        <dbReference type="ARBA" id="ARBA00023163"/>
    </source>
</evidence>
<evidence type="ECO:0000313" key="10">
    <source>
        <dbReference type="Proteomes" id="UP000327085"/>
    </source>
</evidence>
<dbReference type="InterPro" id="IPR006565">
    <property type="entry name" value="BTP"/>
</dbReference>
<dbReference type="InterPro" id="IPR019473">
    <property type="entry name" value="TFIID_su8_C"/>
</dbReference>
<proteinExistence type="inferred from homology"/>
<evidence type="ECO:0000259" key="8">
    <source>
        <dbReference type="SMART" id="SM00576"/>
    </source>
</evidence>
<dbReference type="Gene3D" id="1.10.20.10">
    <property type="entry name" value="Histone, subunit A"/>
    <property type="match status" value="1"/>
</dbReference>
<dbReference type="InterPro" id="IPR037818">
    <property type="entry name" value="TAF8"/>
</dbReference>
<evidence type="ECO:0000256" key="7">
    <source>
        <dbReference type="SAM" id="MobiDB-lite"/>
    </source>
</evidence>
<sequence>MSHGEADSSSRVNEPSSEAPRGGGGGGADEFGRAISTVAVAQICESVGFQSFKESALDALADIAIRYLRDLGKMSSFYANLAGRTECNVFDIIRGLEDLESLQGFLGAAEVSHCLAGSGILRGIVEYVGSAEEIPFAQPLPRFPVIKQRRLIPSFEQMGEAPQSKHLPNWLPAFPDPHTYIQTPMWNERKTDPREDKIEQARQRRKAERSLLSLQQRLLCNGEASGSGGVSVAVPLVSGGGNDGKGLLLQGSESNPSNPSNPINPFLEPPIQPGEKDVSVSEVVLPSKFLDEVGQGKNGGSSVLDAFTPAIEAVKNGVWSDGDDERKLLLPDTRPAINFKFRSGKKFLGESSDVRPQKKGSVRPAYWFGRDEERDDKKRRAEFILRQSMENPQELTQL</sequence>
<evidence type="ECO:0000256" key="6">
    <source>
        <dbReference type="ARBA" id="ARBA00023242"/>
    </source>
</evidence>
<dbReference type="Pfam" id="PF10406">
    <property type="entry name" value="TAF8_C"/>
    <property type="match status" value="1"/>
</dbReference>
<name>A0A5E4ENI5_PRUDU</name>
<protein>
    <recommendedName>
        <fullName evidence="3">Transcription initiation factor TFIID subunit 8</fullName>
    </recommendedName>
</protein>
<dbReference type="SMART" id="SM00576">
    <property type="entry name" value="BTP"/>
    <property type="match status" value="1"/>
</dbReference>
<dbReference type="Proteomes" id="UP000327085">
    <property type="component" value="Chromosome 6"/>
</dbReference>
<gene>
    <name evidence="9" type="ORF">ALMOND_2B021981</name>
</gene>
<dbReference type="PANTHER" id="PTHR46338">
    <property type="entry name" value="TRANSCRIPTION INITIATION FACTOR TFIID SUBUNIT 8"/>
    <property type="match status" value="1"/>
</dbReference>
<dbReference type="CDD" id="cd08049">
    <property type="entry name" value="TAF8"/>
    <property type="match status" value="1"/>
</dbReference>
<evidence type="ECO:0000313" key="9">
    <source>
        <dbReference type="EMBL" id="VVA17305.1"/>
    </source>
</evidence>
<keyword evidence="6" id="KW-0539">Nucleus</keyword>
<dbReference type="InParanoid" id="A0A5E4ENI5"/>
<evidence type="ECO:0000256" key="4">
    <source>
        <dbReference type="ARBA" id="ARBA00023015"/>
    </source>
</evidence>
<dbReference type="PANTHER" id="PTHR46338:SF1">
    <property type="entry name" value="TRANSCRIPTION INITIATION FACTOR TFIID SUBUNIT 8"/>
    <property type="match status" value="1"/>
</dbReference>
<dbReference type="Gramene" id="VVA17305">
    <property type="protein sequence ID" value="VVA17305"/>
    <property type="gene ID" value="Prudul26B021981"/>
</dbReference>
<organism evidence="9 10">
    <name type="scientific">Prunus dulcis</name>
    <name type="common">Almond</name>
    <name type="synonym">Amygdalus dulcis</name>
    <dbReference type="NCBI Taxonomy" id="3755"/>
    <lineage>
        <taxon>Eukaryota</taxon>
        <taxon>Viridiplantae</taxon>
        <taxon>Streptophyta</taxon>
        <taxon>Embryophyta</taxon>
        <taxon>Tracheophyta</taxon>
        <taxon>Spermatophyta</taxon>
        <taxon>Magnoliopsida</taxon>
        <taxon>eudicotyledons</taxon>
        <taxon>Gunneridae</taxon>
        <taxon>Pentapetalae</taxon>
        <taxon>rosids</taxon>
        <taxon>fabids</taxon>
        <taxon>Rosales</taxon>
        <taxon>Rosaceae</taxon>
        <taxon>Amygdaloideae</taxon>
        <taxon>Amygdaleae</taxon>
        <taxon>Prunus</taxon>
    </lineage>
</organism>
<feature type="compositionally biased region" description="Low complexity" evidence="7">
    <location>
        <begin position="252"/>
        <end position="265"/>
    </location>
</feature>
<evidence type="ECO:0000256" key="2">
    <source>
        <dbReference type="ARBA" id="ARBA00008767"/>
    </source>
</evidence>